<dbReference type="AlphaFoldDB" id="A0A2M7XE74"/>
<feature type="coiled-coil region" evidence="1">
    <location>
        <begin position="175"/>
        <end position="202"/>
    </location>
</feature>
<dbReference type="SUPFAM" id="SSF53335">
    <property type="entry name" value="S-adenosyl-L-methionine-dependent methyltransferases"/>
    <property type="match status" value="1"/>
</dbReference>
<evidence type="ECO:0000256" key="1">
    <source>
        <dbReference type="SAM" id="Coils"/>
    </source>
</evidence>
<organism evidence="3 4">
    <name type="scientific">Candidatus Uhrbacteria bacterium CG_4_9_14_3_um_filter_41_35</name>
    <dbReference type="NCBI Taxonomy" id="1975034"/>
    <lineage>
        <taxon>Bacteria</taxon>
        <taxon>Candidatus Uhriibacteriota</taxon>
    </lineage>
</organism>
<dbReference type="Gene3D" id="3.40.50.150">
    <property type="entry name" value="Vaccinia Virus protein VP39"/>
    <property type="match status" value="1"/>
</dbReference>
<dbReference type="GO" id="GO:0008168">
    <property type="term" value="F:methyltransferase activity"/>
    <property type="evidence" value="ECO:0007669"/>
    <property type="project" value="TreeGrafter"/>
</dbReference>
<dbReference type="InterPro" id="IPR050508">
    <property type="entry name" value="Methyltransf_Superfamily"/>
</dbReference>
<sequence length="296" mass="33537">MLFIIHDLKILKHYHNMKKEILDSFFNSYAKAVDKAAAVSVFWRLSDEIITEIIKREIAPHCKDSSLTMDAGGGTGRWAIKLSGVLKGKLVVFDRSKDMLTKASENISKSNTSNRISIAEGDLTQIDEFADNSIDNIVSIYSPLSFIYEQDKAAKELFRILKSGGRILIMSHSYHNAIASKINNYRADAEELQKLANEQVVKWAPYVPELITHSKESIEKLFADAGFHIHKTYGVPVFVQPGPEDFDPENEKKSAISEYLENSDIYKSVFEIEMRFNANETVANRGMNMFMLAEKK</sequence>
<dbReference type="CDD" id="cd02440">
    <property type="entry name" value="AdoMet_MTases"/>
    <property type="match status" value="1"/>
</dbReference>
<comment type="caution">
    <text evidence="3">The sequence shown here is derived from an EMBL/GenBank/DDBJ whole genome shotgun (WGS) entry which is preliminary data.</text>
</comment>
<dbReference type="Proteomes" id="UP000231263">
    <property type="component" value="Unassembled WGS sequence"/>
</dbReference>
<dbReference type="Pfam" id="PF13847">
    <property type="entry name" value="Methyltransf_31"/>
    <property type="match status" value="1"/>
</dbReference>
<gene>
    <name evidence="3" type="ORF">CO173_03520</name>
</gene>
<dbReference type="PANTHER" id="PTHR42912">
    <property type="entry name" value="METHYLTRANSFERASE"/>
    <property type="match status" value="1"/>
</dbReference>
<accession>A0A2M7XE74</accession>
<evidence type="ECO:0000259" key="2">
    <source>
        <dbReference type="Pfam" id="PF13847"/>
    </source>
</evidence>
<dbReference type="EMBL" id="PFWT01000015">
    <property type="protein sequence ID" value="PJA46183.1"/>
    <property type="molecule type" value="Genomic_DNA"/>
</dbReference>
<name>A0A2M7XE74_9BACT</name>
<dbReference type="InterPro" id="IPR029063">
    <property type="entry name" value="SAM-dependent_MTases_sf"/>
</dbReference>
<reference evidence="4" key="1">
    <citation type="submission" date="2017-09" db="EMBL/GenBank/DDBJ databases">
        <title>Depth-based differentiation of microbial function through sediment-hosted aquifers and enrichment of novel symbionts in the deep terrestrial subsurface.</title>
        <authorList>
            <person name="Probst A.J."/>
            <person name="Ladd B."/>
            <person name="Jarett J.K."/>
            <person name="Geller-Mcgrath D.E."/>
            <person name="Sieber C.M.K."/>
            <person name="Emerson J.B."/>
            <person name="Anantharaman K."/>
            <person name="Thomas B.C."/>
            <person name="Malmstrom R."/>
            <person name="Stieglmeier M."/>
            <person name="Klingl A."/>
            <person name="Woyke T."/>
            <person name="Ryan C.M."/>
            <person name="Banfield J.F."/>
        </authorList>
    </citation>
    <scope>NUCLEOTIDE SEQUENCE [LARGE SCALE GENOMIC DNA]</scope>
</reference>
<protein>
    <recommendedName>
        <fullName evidence="2">Methyltransferase domain-containing protein</fullName>
    </recommendedName>
</protein>
<feature type="domain" description="Methyltransferase" evidence="2">
    <location>
        <begin position="68"/>
        <end position="219"/>
    </location>
</feature>
<keyword evidence="1" id="KW-0175">Coiled coil</keyword>
<evidence type="ECO:0000313" key="3">
    <source>
        <dbReference type="EMBL" id="PJA46183.1"/>
    </source>
</evidence>
<dbReference type="InterPro" id="IPR025714">
    <property type="entry name" value="Methyltranfer_dom"/>
</dbReference>
<proteinExistence type="predicted"/>
<evidence type="ECO:0000313" key="4">
    <source>
        <dbReference type="Proteomes" id="UP000231263"/>
    </source>
</evidence>